<keyword evidence="7" id="KW-0479">Metal-binding</keyword>
<organism evidence="12 13">
    <name type="scientific">Marinobacter lutaoensis</name>
    <dbReference type="NCBI Taxonomy" id="135739"/>
    <lineage>
        <taxon>Bacteria</taxon>
        <taxon>Pseudomonadati</taxon>
        <taxon>Pseudomonadota</taxon>
        <taxon>Gammaproteobacteria</taxon>
        <taxon>Pseudomonadales</taxon>
        <taxon>Marinobacteraceae</taxon>
        <taxon>Marinobacter</taxon>
    </lineage>
</organism>
<dbReference type="Proteomes" id="UP000189339">
    <property type="component" value="Unassembled WGS sequence"/>
</dbReference>
<comment type="similarity">
    <text evidence="4">Belongs to the FAN1 family.</text>
</comment>
<evidence type="ECO:0000256" key="1">
    <source>
        <dbReference type="ARBA" id="ARBA00000983"/>
    </source>
</evidence>
<evidence type="ECO:0000256" key="7">
    <source>
        <dbReference type="ARBA" id="ARBA00022723"/>
    </source>
</evidence>
<dbReference type="Pfam" id="PF08774">
    <property type="entry name" value="VRR_NUC"/>
    <property type="match status" value="1"/>
</dbReference>
<dbReference type="Pfam" id="PF21315">
    <property type="entry name" value="FAN1_HTH"/>
    <property type="match status" value="1"/>
</dbReference>
<evidence type="ECO:0000256" key="5">
    <source>
        <dbReference type="ARBA" id="ARBA00012029"/>
    </source>
</evidence>
<dbReference type="RefSeq" id="WP_076723548.1">
    <property type="nucleotide sequence ID" value="NZ_MSCW01000004.1"/>
</dbReference>
<evidence type="ECO:0000259" key="11">
    <source>
        <dbReference type="SMART" id="SM00990"/>
    </source>
</evidence>
<dbReference type="STRING" id="135739.BTO32_05685"/>
<evidence type="ECO:0000256" key="10">
    <source>
        <dbReference type="ARBA" id="ARBA00023211"/>
    </source>
</evidence>
<accession>A0A1V2DUU6</accession>
<dbReference type="PANTHER" id="PTHR15749:SF4">
    <property type="entry name" value="FANCONI-ASSOCIATED NUCLEASE 1"/>
    <property type="match status" value="1"/>
</dbReference>
<keyword evidence="6" id="KW-0540">Nuclease</keyword>
<dbReference type="Pfam" id="PF18081">
    <property type="entry name" value="FANC_SAP"/>
    <property type="match status" value="1"/>
</dbReference>
<keyword evidence="10" id="KW-0464">Manganese</keyword>
<dbReference type="EMBL" id="MSCW01000004">
    <property type="protein sequence ID" value="ONF44473.1"/>
    <property type="molecule type" value="Genomic_DNA"/>
</dbReference>
<dbReference type="Gene3D" id="3.40.1350.10">
    <property type="match status" value="1"/>
</dbReference>
<protein>
    <recommendedName>
        <fullName evidence="5">phosphodiesterase I</fullName>
        <ecNumber evidence="5">3.1.4.1</ecNumber>
    </recommendedName>
</protein>
<dbReference type="InterPro" id="IPR014883">
    <property type="entry name" value="VRR_NUC"/>
</dbReference>
<evidence type="ECO:0000256" key="9">
    <source>
        <dbReference type="ARBA" id="ARBA00022842"/>
    </source>
</evidence>
<keyword evidence="13" id="KW-1185">Reference proteome</keyword>
<feature type="domain" description="VRR-NUC" evidence="11">
    <location>
        <begin position="447"/>
        <end position="564"/>
    </location>
</feature>
<dbReference type="InterPro" id="IPR011856">
    <property type="entry name" value="tRNA_endonuc-like_dom_sf"/>
</dbReference>
<dbReference type="EC" id="3.1.4.1" evidence="5"/>
<dbReference type="PANTHER" id="PTHR15749">
    <property type="entry name" value="FANCONI-ASSOCIATED NUCLEASE 1"/>
    <property type="match status" value="1"/>
</dbReference>
<reference evidence="12 13" key="1">
    <citation type="submission" date="2016-12" db="EMBL/GenBank/DDBJ databases">
        <title>Marinobacter lutaoensis whole genome sequencing.</title>
        <authorList>
            <person name="Verma A."/>
            <person name="Krishnamurthi S."/>
        </authorList>
    </citation>
    <scope>NUCLEOTIDE SEQUENCE [LARGE SCALE GENOMIC DNA]</scope>
    <source>
        <strain evidence="12 13">T5054</strain>
    </source>
</reference>
<comment type="cofactor">
    <cofactor evidence="3">
        <name>Mg(2+)</name>
        <dbReference type="ChEBI" id="CHEBI:18420"/>
    </cofactor>
</comment>
<dbReference type="InterPro" id="IPR040603">
    <property type="entry name" value="FAN1_SAP_bact"/>
</dbReference>
<dbReference type="SMART" id="SM00990">
    <property type="entry name" value="VRR_NUC"/>
    <property type="match status" value="1"/>
</dbReference>
<evidence type="ECO:0000256" key="6">
    <source>
        <dbReference type="ARBA" id="ARBA00022722"/>
    </source>
</evidence>
<comment type="cofactor">
    <cofactor evidence="2">
        <name>Mn(2+)</name>
        <dbReference type="ChEBI" id="CHEBI:29035"/>
    </cofactor>
</comment>
<dbReference type="GO" id="GO:0004528">
    <property type="term" value="F:phosphodiesterase I activity"/>
    <property type="evidence" value="ECO:0007669"/>
    <property type="project" value="UniProtKB-EC"/>
</dbReference>
<keyword evidence="8" id="KW-0378">Hydrolase</keyword>
<comment type="caution">
    <text evidence="12">The sequence shown here is derived from an EMBL/GenBank/DDBJ whole genome shotgun (WGS) entry which is preliminary data.</text>
</comment>
<evidence type="ECO:0000313" key="13">
    <source>
        <dbReference type="Proteomes" id="UP000189339"/>
    </source>
</evidence>
<evidence type="ECO:0000256" key="2">
    <source>
        <dbReference type="ARBA" id="ARBA00001936"/>
    </source>
</evidence>
<dbReference type="GO" id="GO:0046872">
    <property type="term" value="F:metal ion binding"/>
    <property type="evidence" value="ECO:0007669"/>
    <property type="project" value="UniProtKB-KW"/>
</dbReference>
<dbReference type="GO" id="GO:0036297">
    <property type="term" value="P:interstrand cross-link repair"/>
    <property type="evidence" value="ECO:0007669"/>
    <property type="project" value="InterPro"/>
</dbReference>
<dbReference type="GO" id="GO:0003676">
    <property type="term" value="F:nucleic acid binding"/>
    <property type="evidence" value="ECO:0007669"/>
    <property type="project" value="InterPro"/>
</dbReference>
<dbReference type="InterPro" id="IPR033315">
    <property type="entry name" value="Fan1-like"/>
</dbReference>
<evidence type="ECO:0000313" key="12">
    <source>
        <dbReference type="EMBL" id="ONF44473.1"/>
    </source>
</evidence>
<keyword evidence="9" id="KW-0460">Magnesium</keyword>
<evidence type="ECO:0000256" key="3">
    <source>
        <dbReference type="ARBA" id="ARBA00001946"/>
    </source>
</evidence>
<dbReference type="InterPro" id="IPR049125">
    <property type="entry name" value="FAN1-like_WH"/>
</dbReference>
<gene>
    <name evidence="12" type="ORF">BTO32_05685</name>
</gene>
<evidence type="ECO:0000256" key="8">
    <source>
        <dbReference type="ARBA" id="ARBA00022801"/>
    </source>
</evidence>
<evidence type="ECO:0000256" key="4">
    <source>
        <dbReference type="ARBA" id="ARBA00005533"/>
    </source>
</evidence>
<comment type="catalytic activity">
    <reaction evidence="1">
        <text>Hydrolytically removes 5'-nucleotides successively from the 3'-hydroxy termini of 3'-hydroxy-terminated oligonucleotides.</text>
        <dbReference type="EC" id="3.1.4.1"/>
    </reaction>
</comment>
<sequence>MATASDTLAPRGADLANPLYYLENMETVVGWVLAHHGDLLTPAERRRLDAFRVLPEPARALLTRLVMRTGELFRADKLAYPELPVADALACLADGGWLRTDPELALADLFRLYTLAELRQAFAPLLASLGLPRSLPKRELQARLSPEMSVPNPLKRWPGALPGPVVQLTDMALFERVRLMFFGNLRQGWADFVLVELGHQQYERVPFTPASRAFQCRDHVDRYLVLHQCREQLDAGVEPGAVWPQVPEASGNPWLDRRRDRLLLELGRLADRGGDRDLALRAYAASGHPEAHLKRLRLLERDGRIEDAWRLLATLPESDAGDDPSGQGEAEAEGLARLRRRLARKLNLPAPPPAPRPTIREWTLNLPGPTGPVEAAVARHLHRDDAPVAYVENCLIPGLFGLLCWPAVFEPLPGAFFHPFHAAPADLAWPDFVARRQAGFATCLARLRTDDYRTDILDTWDAKYGLANPFVAWSELSRPLLERALACIPAGHLEAMFRRLLQDVRGHRSGFPDLIRFRPADRSGSRYELIEVKGPGDRLQDHQRRWLVYFAHQGIPASVCYLRWHAPESAP</sequence>
<dbReference type="AlphaFoldDB" id="A0A1V2DUU6"/>
<proteinExistence type="inferred from homology"/>
<name>A0A1V2DUU6_9GAMM</name>
<dbReference type="OrthoDB" id="9803913at2"/>